<keyword evidence="3" id="KW-0056">Arginine metabolism</keyword>
<evidence type="ECO:0000313" key="7">
    <source>
        <dbReference type="Proteomes" id="UP000316331"/>
    </source>
</evidence>
<dbReference type="GO" id="GO:0005737">
    <property type="term" value="C:cytoplasm"/>
    <property type="evidence" value="ECO:0007669"/>
    <property type="project" value="UniProtKB-SubCell"/>
</dbReference>
<comment type="catalytic activity">
    <reaction evidence="3">
        <text>L-arginine + H2O = L-citrulline + NH4(+)</text>
        <dbReference type="Rhea" id="RHEA:19597"/>
        <dbReference type="ChEBI" id="CHEBI:15377"/>
        <dbReference type="ChEBI" id="CHEBI:28938"/>
        <dbReference type="ChEBI" id="CHEBI:32682"/>
        <dbReference type="ChEBI" id="CHEBI:57743"/>
        <dbReference type="EC" id="3.5.3.6"/>
    </reaction>
</comment>
<dbReference type="InterPro" id="IPR003876">
    <property type="entry name" value="Arg_deiminase"/>
</dbReference>
<keyword evidence="7" id="KW-1185">Reference proteome</keyword>
<dbReference type="PANTHER" id="PTHR47271">
    <property type="entry name" value="ARGININE DEIMINASE"/>
    <property type="match status" value="1"/>
</dbReference>
<comment type="pathway">
    <text evidence="3">Amino-acid degradation; L-arginine degradation via ADI pathway; carbamoyl phosphate from L-arginine: step 1/2.</text>
</comment>
<comment type="caution">
    <text evidence="6">The sequence shown here is derived from an EMBL/GenBank/DDBJ whole genome shotgun (WGS) entry which is preliminary data.</text>
</comment>
<proteinExistence type="inferred from homology"/>
<evidence type="ECO:0000256" key="2">
    <source>
        <dbReference type="ARBA" id="ARBA00022801"/>
    </source>
</evidence>
<feature type="active site" description="Amidino-cysteine intermediate" evidence="3 4">
    <location>
        <position position="416"/>
    </location>
</feature>
<dbReference type="UniPathway" id="UPA00254">
    <property type="reaction ID" value="UER00364"/>
</dbReference>
<dbReference type="NCBIfam" id="NF002381">
    <property type="entry name" value="PRK01388.1"/>
    <property type="match status" value="1"/>
</dbReference>
<gene>
    <name evidence="3" type="primary">arcA</name>
    <name evidence="6" type="ORF">FB390_2159</name>
</gene>
<reference evidence="6 7" key="1">
    <citation type="submission" date="2019-06" db="EMBL/GenBank/DDBJ databases">
        <title>Sequencing the genomes of 1000 actinobacteria strains.</title>
        <authorList>
            <person name="Klenk H.-P."/>
        </authorList>
    </citation>
    <scope>NUCLEOTIDE SEQUENCE [LARGE SCALE GENOMIC DNA]</scope>
    <source>
        <strain evidence="6 7">DSM 103495</strain>
    </source>
</reference>
<dbReference type="PRINTS" id="PR01466">
    <property type="entry name" value="ARGDEIMINASE"/>
</dbReference>
<evidence type="ECO:0000313" key="6">
    <source>
        <dbReference type="EMBL" id="TQM30531.1"/>
    </source>
</evidence>
<comment type="similarity">
    <text evidence="1 3">Belongs to the arginine deiminase family.</text>
</comment>
<keyword evidence="2 3" id="KW-0378">Hydrolase</keyword>
<dbReference type="SUPFAM" id="SSF55909">
    <property type="entry name" value="Pentein"/>
    <property type="match status" value="1"/>
</dbReference>
<dbReference type="GO" id="GO:0016990">
    <property type="term" value="F:arginine deiminase activity"/>
    <property type="evidence" value="ECO:0007669"/>
    <property type="project" value="UniProtKB-UniRule"/>
</dbReference>
<organism evidence="6 7">
    <name type="scientific">Nocardia bhagyanarayanae</name>
    <dbReference type="NCBI Taxonomy" id="1215925"/>
    <lineage>
        <taxon>Bacteria</taxon>
        <taxon>Bacillati</taxon>
        <taxon>Actinomycetota</taxon>
        <taxon>Actinomycetes</taxon>
        <taxon>Mycobacteriales</taxon>
        <taxon>Nocardiaceae</taxon>
        <taxon>Nocardia</taxon>
    </lineage>
</organism>
<name>A0A543F9M8_9NOCA</name>
<protein>
    <recommendedName>
        <fullName evidence="3">Arginine deiminase</fullName>
        <shortName evidence="3">ADI</shortName>
        <ecNumber evidence="3">3.5.3.6</ecNumber>
    </recommendedName>
    <alternativeName>
        <fullName evidence="3">Arginine dihydrolase</fullName>
        <shortName evidence="3">AD</shortName>
    </alternativeName>
</protein>
<dbReference type="AlphaFoldDB" id="A0A543F9M8"/>
<dbReference type="HAMAP" id="MF_00242">
    <property type="entry name" value="Arg_deiminase"/>
    <property type="match status" value="1"/>
</dbReference>
<feature type="compositionally biased region" description="Basic and acidic residues" evidence="5">
    <location>
        <begin position="1"/>
        <end position="21"/>
    </location>
</feature>
<dbReference type="PANTHER" id="PTHR47271:SF2">
    <property type="entry name" value="ARGININE DEIMINASE"/>
    <property type="match status" value="1"/>
</dbReference>
<evidence type="ECO:0000256" key="5">
    <source>
        <dbReference type="SAM" id="MobiDB-lite"/>
    </source>
</evidence>
<dbReference type="Gene3D" id="1.10.3930.10">
    <property type="entry name" value="Arginine deiminase"/>
    <property type="match status" value="1"/>
</dbReference>
<dbReference type="EC" id="3.5.3.6" evidence="3"/>
<evidence type="ECO:0000256" key="3">
    <source>
        <dbReference type="HAMAP-Rule" id="MF_00242"/>
    </source>
</evidence>
<evidence type="ECO:0000256" key="1">
    <source>
        <dbReference type="ARBA" id="ARBA00010206"/>
    </source>
</evidence>
<dbReference type="Pfam" id="PF02274">
    <property type="entry name" value="ADI"/>
    <property type="match status" value="1"/>
</dbReference>
<evidence type="ECO:0000256" key="4">
    <source>
        <dbReference type="PIRSR" id="PIRSR006356-1"/>
    </source>
</evidence>
<dbReference type="NCBIfam" id="TIGR01078">
    <property type="entry name" value="arcA"/>
    <property type="match status" value="1"/>
</dbReference>
<sequence>MPVDDEKDRRGGRPDRADEPRYGVTSEVGALRTVLLHRPGAELRRLTPRNNDQLLFDGIPWVERAQQEHDTFADVLRDRGVEVLLLADLLAETISASGAARIQGISAAVDARRLGHVLADELAAYLRGVPAEELAEILMAGMTFDELPFGPDAASLVRRMHHGHDFVIDPLPNLLFTRDSSFWVGPRVAITSLALPARIRETSLTDLIYAFHPRFLGVRRAYESHTAPIEGGDVLLLASGVVAVGVGERTTPAGAEALARSLFDDGLAHTVLVIPIAQTRATMHLDTVCTMVDTDAVVMYPAVRDELRAFTIHREDDYVSHEGGGGVTMRGPDPFLPAAAEAMGIGKLRVIDTGLDGVTAEREQWDDGNNTLAVAPGVVIAYERNEMTNARLLDAGIEVLPIPGSELGSGRGGPRCLSCPLARDDV</sequence>
<dbReference type="OrthoDB" id="9807502at2"/>
<dbReference type="EMBL" id="VFPG01000001">
    <property type="protein sequence ID" value="TQM30531.1"/>
    <property type="molecule type" value="Genomic_DNA"/>
</dbReference>
<comment type="subcellular location">
    <subcellularLocation>
        <location evidence="3">Cytoplasm</location>
    </subcellularLocation>
</comment>
<dbReference type="GO" id="GO:0019546">
    <property type="term" value="P:L-arginine deiminase pathway"/>
    <property type="evidence" value="ECO:0007669"/>
    <property type="project" value="UniProtKB-UniRule"/>
</dbReference>
<dbReference type="PIRSF" id="PIRSF006356">
    <property type="entry name" value="Arg_deiminase"/>
    <property type="match status" value="1"/>
</dbReference>
<feature type="region of interest" description="Disordered" evidence="5">
    <location>
        <begin position="1"/>
        <end position="23"/>
    </location>
</feature>
<dbReference type="Gene3D" id="3.75.10.10">
    <property type="entry name" value="L-arginine/glycine Amidinotransferase, Chain A"/>
    <property type="match status" value="1"/>
</dbReference>
<keyword evidence="3" id="KW-0963">Cytoplasm</keyword>
<dbReference type="Proteomes" id="UP000316331">
    <property type="component" value="Unassembled WGS sequence"/>
</dbReference>
<accession>A0A543F9M8</accession>